<comment type="similarity">
    <text evidence="1">Belongs to the CoA-transferase III family.</text>
</comment>
<comment type="caution">
    <text evidence="3">The sequence shown here is derived from an EMBL/GenBank/DDBJ whole genome shotgun (WGS) entry which is preliminary data.</text>
</comment>
<dbReference type="OrthoDB" id="2308815at2759"/>
<keyword evidence="2" id="KW-0472">Membrane</keyword>
<gene>
    <name evidence="3" type="ORF">D9758_011515</name>
</gene>
<sequence>MGAQQALGLSPSLSVSNSNEARNIYAEKVSTFTGEELETLMNDKYGVSGAVCHSTEEYLSSEHGKANAHAGLYQLFHIPNPKQPPTWWDAVDNRDADPRRPLFGLKVIDLTRIIAGATIGRELAELGASILRITSPNVTDISSINIDVGWGKWNAYLDLKKEEDREQLRGLMLESDVVIDGYRPHIMEKWGFGKDDVLRMCEGRKKGIVYARENCYGWNGPYSGRSGWQQISDGACGVSLKFGRAMGVDEPVTPVFPNSDCCTGISGATGILHALIQRAEKGGSYVVDVALNYYSQWLVRSCGTYPVDVWDDLWTRYGKPVFHHDDNMQITIPAFLKMLKDKAPELYDESYFEKRHSVPLGVDLRVVKPILGFPGNRVSLGYTVEPSYGASVEPLILPDWLLSPAPTPFTNAIWLRRLVAIFAVAVVLLFLTFAYLDVAFLSFHIPKLSFNFGSSSSCSPHAFSTGQWVYNSKTNKTSMTNSHEALEFAGLAGCASSREFYWHLASDKPEQWDRFPRVSSWDWVPNSQEKCSIAPFTPESFVRTLVNDGGWLVIGDSISEGHFFSLSCSLFPHVIATPDYSSGGWFDRAWPQNMYLNPESPLIRTLSLPAGFNISTTPLVTFRRVDLLWTQEELEKMHKELYPEKYPEMIVGRPPSGDNGNGPQPFKLFSDEKTWSLSPSEYVDIFTKSLPEANYGTLIIATAGHWTTTLFSGYRDESKESEGYGIEGVIQFFEKAMQGWADVVQKMLDAAETERPLALSKDSEGNTWRGSGTGRRKRRQVVIRAYLTGHEGCHEHRDPWKEIQPFEWSWYNWRYIDRFNEAFQNVVSKPKYPNIHYLPIERPARLRPDAHTTSDCLHIMAGVGVMEGWSKYIWHYITKEVR</sequence>
<keyword evidence="2" id="KW-0812">Transmembrane</keyword>
<reference evidence="3 4" key="1">
    <citation type="journal article" date="2020" name="ISME J.">
        <title>Uncovering the hidden diversity of litter-decomposition mechanisms in mushroom-forming fungi.</title>
        <authorList>
            <person name="Floudas D."/>
            <person name="Bentzer J."/>
            <person name="Ahren D."/>
            <person name="Johansson T."/>
            <person name="Persson P."/>
            <person name="Tunlid A."/>
        </authorList>
    </citation>
    <scope>NUCLEOTIDE SEQUENCE [LARGE SCALE GENOMIC DNA]</scope>
    <source>
        <strain evidence="3 4">CBS 291.85</strain>
    </source>
</reference>
<dbReference type="AlphaFoldDB" id="A0A8H5CSK8"/>
<protein>
    <recommendedName>
        <fullName evidence="5">Alpha methylacyl-CoA racemase</fullName>
    </recommendedName>
</protein>
<feature type="transmembrane region" description="Helical" evidence="2">
    <location>
        <begin position="418"/>
        <end position="443"/>
    </location>
</feature>
<evidence type="ECO:0000313" key="4">
    <source>
        <dbReference type="Proteomes" id="UP000559256"/>
    </source>
</evidence>
<organism evidence="3 4">
    <name type="scientific">Tetrapyrgos nigripes</name>
    <dbReference type="NCBI Taxonomy" id="182062"/>
    <lineage>
        <taxon>Eukaryota</taxon>
        <taxon>Fungi</taxon>
        <taxon>Dikarya</taxon>
        <taxon>Basidiomycota</taxon>
        <taxon>Agaricomycotina</taxon>
        <taxon>Agaricomycetes</taxon>
        <taxon>Agaricomycetidae</taxon>
        <taxon>Agaricales</taxon>
        <taxon>Marasmiineae</taxon>
        <taxon>Marasmiaceae</taxon>
        <taxon>Tetrapyrgos</taxon>
    </lineage>
</organism>
<dbReference type="GO" id="GO:0003824">
    <property type="term" value="F:catalytic activity"/>
    <property type="evidence" value="ECO:0007669"/>
    <property type="project" value="InterPro"/>
</dbReference>
<dbReference type="InterPro" id="IPR003673">
    <property type="entry name" value="CoA-Trfase_fam_III"/>
</dbReference>
<dbReference type="SUPFAM" id="SSF89796">
    <property type="entry name" value="CoA-transferase family III (CaiB/BaiF)"/>
    <property type="match status" value="1"/>
</dbReference>
<evidence type="ECO:0008006" key="5">
    <source>
        <dbReference type="Google" id="ProtNLM"/>
    </source>
</evidence>
<evidence type="ECO:0000256" key="2">
    <source>
        <dbReference type="SAM" id="Phobius"/>
    </source>
</evidence>
<dbReference type="Pfam" id="PF02515">
    <property type="entry name" value="CoA_transf_3"/>
    <property type="match status" value="1"/>
</dbReference>
<keyword evidence="4" id="KW-1185">Reference proteome</keyword>
<dbReference type="Gene3D" id="3.40.50.10540">
    <property type="entry name" value="Crotonobetainyl-coa:carnitine coa-transferase, domain 1"/>
    <property type="match status" value="1"/>
</dbReference>
<dbReference type="EMBL" id="JAACJM010000103">
    <property type="protein sequence ID" value="KAF5346291.1"/>
    <property type="molecule type" value="Genomic_DNA"/>
</dbReference>
<evidence type="ECO:0000256" key="1">
    <source>
        <dbReference type="ARBA" id="ARBA00008383"/>
    </source>
</evidence>
<dbReference type="PANTHER" id="PTHR48229:SF2">
    <property type="entry name" value="CAIB_BAIF FAMILY PROTEIN"/>
    <property type="match status" value="1"/>
</dbReference>
<keyword evidence="2" id="KW-1133">Transmembrane helix</keyword>
<dbReference type="InterPro" id="IPR052985">
    <property type="entry name" value="CoA-trans_III_biosynth/detox"/>
</dbReference>
<dbReference type="PANTHER" id="PTHR48229">
    <property type="entry name" value="CAIB/BAIF FAMILY ENZYME (AFU_ORTHOLOGUE AFUA_1G05360)-RELATED"/>
    <property type="match status" value="1"/>
</dbReference>
<name>A0A8H5CSK8_9AGAR</name>
<proteinExistence type="inferred from homology"/>
<dbReference type="InterPro" id="IPR023606">
    <property type="entry name" value="CoA-Trfase_III_dom_1_sf"/>
</dbReference>
<evidence type="ECO:0000313" key="3">
    <source>
        <dbReference type="EMBL" id="KAF5346291.1"/>
    </source>
</evidence>
<dbReference type="Proteomes" id="UP000559256">
    <property type="component" value="Unassembled WGS sequence"/>
</dbReference>
<accession>A0A8H5CSK8</accession>